<organism evidence="2 3">
    <name type="scientific">Nephila pilipes</name>
    <name type="common">Giant wood spider</name>
    <name type="synonym">Nephila maculata</name>
    <dbReference type="NCBI Taxonomy" id="299642"/>
    <lineage>
        <taxon>Eukaryota</taxon>
        <taxon>Metazoa</taxon>
        <taxon>Ecdysozoa</taxon>
        <taxon>Arthropoda</taxon>
        <taxon>Chelicerata</taxon>
        <taxon>Arachnida</taxon>
        <taxon>Araneae</taxon>
        <taxon>Araneomorphae</taxon>
        <taxon>Entelegynae</taxon>
        <taxon>Araneoidea</taxon>
        <taxon>Nephilidae</taxon>
        <taxon>Nephila</taxon>
    </lineage>
</organism>
<protein>
    <submittedName>
        <fullName evidence="2">Uncharacterized protein</fullName>
    </submittedName>
</protein>
<dbReference type="AlphaFoldDB" id="A0A8X6R5V8"/>
<gene>
    <name evidence="2" type="primary">AVEN_63770_1</name>
    <name evidence="2" type="ORF">NPIL_11531</name>
</gene>
<comment type="caution">
    <text evidence="2">The sequence shown here is derived from an EMBL/GenBank/DDBJ whole genome shotgun (WGS) entry which is preliminary data.</text>
</comment>
<keyword evidence="3" id="KW-1185">Reference proteome</keyword>
<proteinExistence type="predicted"/>
<feature type="compositionally biased region" description="Acidic residues" evidence="1">
    <location>
        <begin position="76"/>
        <end position="88"/>
    </location>
</feature>
<accession>A0A8X6R5V8</accession>
<dbReference type="OrthoDB" id="6430692at2759"/>
<dbReference type="EMBL" id="BMAW01086902">
    <property type="protein sequence ID" value="GFU49244.1"/>
    <property type="molecule type" value="Genomic_DNA"/>
</dbReference>
<name>A0A8X6R5V8_NEPPI</name>
<reference evidence="2" key="1">
    <citation type="submission" date="2020-08" db="EMBL/GenBank/DDBJ databases">
        <title>Multicomponent nature underlies the extraordinary mechanical properties of spider dragline silk.</title>
        <authorList>
            <person name="Kono N."/>
            <person name="Nakamura H."/>
            <person name="Mori M."/>
            <person name="Yoshida Y."/>
            <person name="Ohtoshi R."/>
            <person name="Malay A.D."/>
            <person name="Moran D.A.P."/>
            <person name="Tomita M."/>
            <person name="Numata K."/>
            <person name="Arakawa K."/>
        </authorList>
    </citation>
    <scope>NUCLEOTIDE SEQUENCE</scope>
</reference>
<evidence type="ECO:0000313" key="3">
    <source>
        <dbReference type="Proteomes" id="UP000887013"/>
    </source>
</evidence>
<dbReference type="Proteomes" id="UP000887013">
    <property type="component" value="Unassembled WGS sequence"/>
</dbReference>
<feature type="region of interest" description="Disordered" evidence="1">
    <location>
        <begin position="66"/>
        <end position="101"/>
    </location>
</feature>
<evidence type="ECO:0000313" key="2">
    <source>
        <dbReference type="EMBL" id="GFU49244.1"/>
    </source>
</evidence>
<evidence type="ECO:0000256" key="1">
    <source>
        <dbReference type="SAM" id="MobiDB-lite"/>
    </source>
</evidence>
<sequence length="101" mass="11306">MQGNLMASFAVIGIFCLIGIQAKIVFINGTEVYKGKLNDRNVTTKVPVQTWYSVFNPRNISNHSGFMTSVHRKSDADEDEARIDEEKEPEVLQNDSLATSK</sequence>